<proteinExistence type="predicted"/>
<sequence length="232" mass="26678">MRLNIFSLSIILLAVLLPAHLLHAQQSEEMLLFEIDDNEYKKCNYNKEGELESFQKLLVGSIEENDETYRLPVELYSYNAEGELQDSTKTLYTCRPDEQQVLLNVFPFTDYGKGSEIKVNLLDTKTFYPVSPEPGWEMKPIEFALNIDKGLVGFLGGKSKITIFDRRVVSNDTLQAGQYQINSEVDIGVYVLGIKMKGFGYRVFEIIERNRGIIWQKFTSKDDGSYFVIRLI</sequence>
<evidence type="ECO:0000313" key="1">
    <source>
        <dbReference type="EMBL" id="SHG37079.1"/>
    </source>
</evidence>
<evidence type="ECO:0000313" key="2">
    <source>
        <dbReference type="Proteomes" id="UP000184041"/>
    </source>
</evidence>
<name>A0A1M5J9T3_9BACT</name>
<accession>A0A1M5J9T3</accession>
<dbReference type="EMBL" id="FQUS01000026">
    <property type="protein sequence ID" value="SHG37079.1"/>
    <property type="molecule type" value="Genomic_DNA"/>
</dbReference>
<gene>
    <name evidence="1" type="ORF">SAMN05443144_12621</name>
</gene>
<dbReference type="RefSeq" id="WP_073067736.1">
    <property type="nucleotide sequence ID" value="NZ_FQUS01000026.1"/>
</dbReference>
<dbReference type="STRING" id="1194090.SAMN05443144_12621"/>
<protein>
    <submittedName>
        <fullName evidence="1">Uncharacterized protein</fullName>
    </submittedName>
</protein>
<dbReference type="Proteomes" id="UP000184041">
    <property type="component" value="Unassembled WGS sequence"/>
</dbReference>
<keyword evidence="2" id="KW-1185">Reference proteome</keyword>
<dbReference type="AlphaFoldDB" id="A0A1M5J9T3"/>
<organism evidence="1 2">
    <name type="scientific">Fodinibius roseus</name>
    <dbReference type="NCBI Taxonomy" id="1194090"/>
    <lineage>
        <taxon>Bacteria</taxon>
        <taxon>Pseudomonadati</taxon>
        <taxon>Balneolota</taxon>
        <taxon>Balneolia</taxon>
        <taxon>Balneolales</taxon>
        <taxon>Balneolaceae</taxon>
        <taxon>Fodinibius</taxon>
    </lineage>
</organism>
<reference evidence="1 2" key="1">
    <citation type="submission" date="2016-11" db="EMBL/GenBank/DDBJ databases">
        <authorList>
            <person name="Jaros S."/>
            <person name="Januszkiewicz K."/>
            <person name="Wedrychowicz H."/>
        </authorList>
    </citation>
    <scope>NUCLEOTIDE SEQUENCE [LARGE SCALE GENOMIC DNA]</scope>
    <source>
        <strain evidence="1 2">DSM 21986</strain>
    </source>
</reference>
<dbReference type="Gene3D" id="2.40.360.20">
    <property type="match status" value="1"/>
</dbReference>
<dbReference type="OrthoDB" id="1523679at2"/>